<proteinExistence type="predicted"/>
<evidence type="ECO:0000313" key="3">
    <source>
        <dbReference type="Proteomes" id="UP000545876"/>
    </source>
</evidence>
<accession>A0A847CZU4</accession>
<dbReference type="Pfam" id="PF13475">
    <property type="entry name" value="DUF4116"/>
    <property type="match status" value="3"/>
</dbReference>
<dbReference type="AlphaFoldDB" id="A0A847CZU4"/>
<evidence type="ECO:0000313" key="2">
    <source>
        <dbReference type="EMBL" id="NLD25205.1"/>
    </source>
</evidence>
<dbReference type="Proteomes" id="UP000545876">
    <property type="component" value="Unassembled WGS sequence"/>
</dbReference>
<dbReference type="EMBL" id="JAAZBX010000002">
    <property type="protein sequence ID" value="NLD25205.1"/>
    <property type="molecule type" value="Genomic_DNA"/>
</dbReference>
<comment type="caution">
    <text evidence="2">The sequence shown here is derived from an EMBL/GenBank/DDBJ whole genome shotgun (WGS) entry which is preliminary data.</text>
</comment>
<dbReference type="InterPro" id="IPR025197">
    <property type="entry name" value="DUF4116"/>
</dbReference>
<feature type="domain" description="DUF4116" evidence="1">
    <location>
        <begin position="115"/>
        <end position="163"/>
    </location>
</feature>
<feature type="domain" description="DUF4116" evidence="1">
    <location>
        <begin position="76"/>
        <end position="113"/>
    </location>
</feature>
<gene>
    <name evidence="2" type="ORF">GX656_00995</name>
</gene>
<reference evidence="2 3" key="1">
    <citation type="journal article" date="2020" name="Biotechnol. Biofuels">
        <title>New insights from the biogas microbiome by comprehensive genome-resolved metagenomics of nearly 1600 species originating from multiple anaerobic digesters.</title>
        <authorList>
            <person name="Campanaro S."/>
            <person name="Treu L."/>
            <person name="Rodriguez-R L.M."/>
            <person name="Kovalovszki A."/>
            <person name="Ziels R.M."/>
            <person name="Maus I."/>
            <person name="Zhu X."/>
            <person name="Kougias P.G."/>
            <person name="Basile A."/>
            <person name="Luo G."/>
            <person name="Schluter A."/>
            <person name="Konstantinidis K.T."/>
            <person name="Angelidaki I."/>
        </authorList>
    </citation>
    <scope>NUCLEOTIDE SEQUENCE [LARGE SCALE GENOMIC DNA]</scope>
    <source>
        <strain evidence="2">AS06rmzACSIP_65</strain>
    </source>
</reference>
<sequence length="181" mass="20856">METSELEQELSTPDYVKEYHEIPALREDKEITLKVVKKIGTFLEYASERLKNDREVVMTAITSEAEGLISPWEILNGKALLFASDELRSDREFMIEVLQKNPNALEYATDELKNDKDIVTEVVESYGFALKYASDELKNDKEVVLKAVKNNGVALEFASERLRDDKEIIIEAWRSLRECFD</sequence>
<organism evidence="2 3">
    <name type="scientific">Candidatus Dojkabacteria bacterium</name>
    <dbReference type="NCBI Taxonomy" id="2099670"/>
    <lineage>
        <taxon>Bacteria</taxon>
        <taxon>Candidatus Dojkabacteria</taxon>
    </lineage>
</organism>
<evidence type="ECO:0000259" key="1">
    <source>
        <dbReference type="Pfam" id="PF13475"/>
    </source>
</evidence>
<feature type="domain" description="DUF4116" evidence="1">
    <location>
        <begin position="28"/>
        <end position="62"/>
    </location>
</feature>
<protein>
    <submittedName>
        <fullName evidence="2">DUF4116 domain-containing protein</fullName>
    </submittedName>
</protein>
<name>A0A847CZU4_9BACT</name>